<dbReference type="InterPro" id="IPR000192">
    <property type="entry name" value="Aminotrans_V_dom"/>
</dbReference>
<proteinExistence type="inferred from homology"/>
<dbReference type="EC" id="2.8.1.7" evidence="3"/>
<dbReference type="NCBIfam" id="TIGR01977">
    <property type="entry name" value="am_tr_V_EF2568"/>
    <property type="match status" value="1"/>
</dbReference>
<comment type="cofactor">
    <cofactor evidence="1 6">
        <name>pyridoxal 5'-phosphate</name>
        <dbReference type="ChEBI" id="CHEBI:597326"/>
    </cofactor>
</comment>
<dbReference type="PANTHER" id="PTHR43586:SF4">
    <property type="entry name" value="ISOPENICILLIN N EPIMERASE"/>
    <property type="match status" value="1"/>
</dbReference>
<reference evidence="8 9" key="1">
    <citation type="journal article" date="2021" name="Int. J. Syst. Evol. Microbiol.">
        <title>Clostridium zeae sp. nov., isolated from corn silage.</title>
        <authorList>
            <person name="Kobayashi H."/>
            <person name="Tanizawa Y."/>
            <person name="Yagura M."/>
            <person name="Sakamoto M."/>
            <person name="Ohkuma M."/>
            <person name="Tohno M."/>
        </authorList>
    </citation>
    <scope>NUCLEOTIDE SEQUENCE [LARGE SCALE GENOMIC DNA]</scope>
    <source>
        <strain evidence="8 9">CSC2</strain>
    </source>
</reference>
<evidence type="ECO:0000256" key="3">
    <source>
        <dbReference type="ARBA" id="ARBA00012239"/>
    </source>
</evidence>
<protein>
    <recommendedName>
        <fullName evidence="3">cysteine desulfurase</fullName>
        <ecNumber evidence="3">2.8.1.7</ecNumber>
    </recommendedName>
</protein>
<dbReference type="EMBL" id="BMBA01000005">
    <property type="protein sequence ID" value="GFZ33343.1"/>
    <property type="molecule type" value="Genomic_DNA"/>
</dbReference>
<keyword evidence="4" id="KW-0663">Pyridoxal phosphate</keyword>
<organism evidence="8 9">
    <name type="scientific">Clostridium zeae</name>
    <dbReference type="NCBI Taxonomy" id="2759022"/>
    <lineage>
        <taxon>Bacteria</taxon>
        <taxon>Bacillati</taxon>
        <taxon>Bacillota</taxon>
        <taxon>Clostridia</taxon>
        <taxon>Eubacteriales</taxon>
        <taxon>Clostridiaceae</taxon>
        <taxon>Clostridium</taxon>
    </lineage>
</organism>
<name>A0ABQ1EFA1_9CLOT</name>
<dbReference type="RefSeq" id="WP_206871574.1">
    <property type="nucleotide sequence ID" value="NZ_BMBA01000005.1"/>
</dbReference>
<dbReference type="InterPro" id="IPR010969">
    <property type="entry name" value="Cys_dSase-rel_unknwn_funct"/>
</dbReference>
<dbReference type="InterPro" id="IPR015422">
    <property type="entry name" value="PyrdxlP-dep_Trfase_small"/>
</dbReference>
<comment type="similarity">
    <text evidence="2">Belongs to the class-V pyridoxal-phosphate-dependent aminotransferase family. Csd subfamily.</text>
</comment>
<dbReference type="Gene3D" id="3.40.640.10">
    <property type="entry name" value="Type I PLP-dependent aspartate aminotransferase-like (Major domain)"/>
    <property type="match status" value="1"/>
</dbReference>
<evidence type="ECO:0000313" key="9">
    <source>
        <dbReference type="Proteomes" id="UP000663802"/>
    </source>
</evidence>
<evidence type="ECO:0000259" key="7">
    <source>
        <dbReference type="Pfam" id="PF00266"/>
    </source>
</evidence>
<dbReference type="PANTHER" id="PTHR43586">
    <property type="entry name" value="CYSTEINE DESULFURASE"/>
    <property type="match status" value="1"/>
</dbReference>
<sequence length="385" mass="42195">MSIYFDNASTSFPKPDTVSKSIYDFIVYNGGNAGRGASTSSLKSSELVYECREALCNFFNFDKTENVIFTQNITYSLNILLLGAIKDGWHIITSSMEHNSVLRPLTILKNQGKIQLDIVQCDANGIINANDIKNLIKENTKLIVLSHASNVIGSIQPLELIGKICKNNNIFFIVDSAQSAGSTSVDFKSLNCDALAFTGHKGLLGPQGIGGFLINDKLNEATLPTFTGGTGSMSSSLIYPDYLPDKFECGTLNLPGIVGLKAALEFIQNVGLDTIQYKELTLTKRILEILNNFKEINVYGFKDTEKMRTSTISFNILNRDPSEISFILDKQYGIVTRTGLHCAPLAHETIGTYPTGTVRVSLGYFNSLEDAEALYKSIKIILGGY</sequence>
<dbReference type="InterPro" id="IPR020578">
    <property type="entry name" value="Aminotrans_V_PyrdxlP_BS"/>
</dbReference>
<evidence type="ECO:0000256" key="6">
    <source>
        <dbReference type="RuleBase" id="RU004504"/>
    </source>
</evidence>
<gene>
    <name evidence="8" type="primary">csdB_1</name>
    <name evidence="8" type="ORF">CSC2_38690</name>
</gene>
<evidence type="ECO:0000256" key="4">
    <source>
        <dbReference type="ARBA" id="ARBA00022898"/>
    </source>
</evidence>
<dbReference type="InterPro" id="IPR016454">
    <property type="entry name" value="Cysteine_dSase"/>
</dbReference>
<accession>A0ABQ1EFA1</accession>
<dbReference type="PROSITE" id="PS00595">
    <property type="entry name" value="AA_TRANSFER_CLASS_5"/>
    <property type="match status" value="1"/>
</dbReference>
<comment type="caution">
    <text evidence="8">The sequence shown here is derived from an EMBL/GenBank/DDBJ whole genome shotgun (WGS) entry which is preliminary data.</text>
</comment>
<dbReference type="Gene3D" id="3.90.1150.10">
    <property type="entry name" value="Aspartate Aminotransferase, domain 1"/>
    <property type="match status" value="1"/>
</dbReference>
<evidence type="ECO:0000313" key="8">
    <source>
        <dbReference type="EMBL" id="GFZ33343.1"/>
    </source>
</evidence>
<evidence type="ECO:0000256" key="2">
    <source>
        <dbReference type="ARBA" id="ARBA00010447"/>
    </source>
</evidence>
<evidence type="ECO:0000256" key="1">
    <source>
        <dbReference type="ARBA" id="ARBA00001933"/>
    </source>
</evidence>
<keyword evidence="9" id="KW-1185">Reference proteome</keyword>
<evidence type="ECO:0000256" key="5">
    <source>
        <dbReference type="ARBA" id="ARBA00050776"/>
    </source>
</evidence>
<dbReference type="PIRSF" id="PIRSF005572">
    <property type="entry name" value="NifS"/>
    <property type="match status" value="1"/>
</dbReference>
<dbReference type="InterPro" id="IPR015421">
    <property type="entry name" value="PyrdxlP-dep_Trfase_major"/>
</dbReference>
<comment type="catalytic activity">
    <reaction evidence="5">
        <text>(sulfur carrier)-H + L-cysteine = (sulfur carrier)-SH + L-alanine</text>
        <dbReference type="Rhea" id="RHEA:43892"/>
        <dbReference type="Rhea" id="RHEA-COMP:14737"/>
        <dbReference type="Rhea" id="RHEA-COMP:14739"/>
        <dbReference type="ChEBI" id="CHEBI:29917"/>
        <dbReference type="ChEBI" id="CHEBI:35235"/>
        <dbReference type="ChEBI" id="CHEBI:57972"/>
        <dbReference type="ChEBI" id="CHEBI:64428"/>
        <dbReference type="EC" id="2.8.1.7"/>
    </reaction>
</comment>
<dbReference type="Pfam" id="PF00266">
    <property type="entry name" value="Aminotran_5"/>
    <property type="match status" value="1"/>
</dbReference>
<dbReference type="SUPFAM" id="SSF53383">
    <property type="entry name" value="PLP-dependent transferases"/>
    <property type="match status" value="1"/>
</dbReference>
<dbReference type="Proteomes" id="UP000663802">
    <property type="component" value="Unassembled WGS sequence"/>
</dbReference>
<dbReference type="InterPro" id="IPR015424">
    <property type="entry name" value="PyrdxlP-dep_Trfase"/>
</dbReference>
<feature type="domain" description="Aminotransferase class V" evidence="7">
    <location>
        <begin position="3"/>
        <end position="374"/>
    </location>
</feature>